<dbReference type="GO" id="GO:0005886">
    <property type="term" value="C:plasma membrane"/>
    <property type="evidence" value="ECO:0007669"/>
    <property type="project" value="TreeGrafter"/>
</dbReference>
<proteinExistence type="predicted"/>
<dbReference type="InterPro" id="IPR003245">
    <property type="entry name" value="Phytocyanin_dom"/>
</dbReference>
<reference evidence="6" key="3">
    <citation type="submission" date="2015-04" db="UniProtKB">
        <authorList>
            <consortium name="EnsemblPlants"/>
        </authorList>
    </citation>
    <scope>IDENTIFICATION</scope>
</reference>
<keyword evidence="3" id="KW-0812">Transmembrane</keyword>
<dbReference type="PANTHER" id="PTHR33021:SF234">
    <property type="entry name" value="EARLY NODULIN-LIKE PROTEIN 7"/>
    <property type="match status" value="1"/>
</dbReference>
<feature type="chain" id="PRO_5002347734" description="Phytocyanin domain-containing protein" evidence="4">
    <location>
        <begin position="26"/>
        <end position="198"/>
    </location>
</feature>
<evidence type="ECO:0000256" key="2">
    <source>
        <dbReference type="ARBA" id="ARBA00023180"/>
    </source>
</evidence>
<dbReference type="Gene3D" id="2.60.40.420">
    <property type="entry name" value="Cupredoxins - blue copper proteins"/>
    <property type="match status" value="1"/>
</dbReference>
<evidence type="ECO:0000313" key="7">
    <source>
        <dbReference type="Proteomes" id="UP000032180"/>
    </source>
</evidence>
<dbReference type="HOGENOM" id="CLU_058719_1_3_1"/>
<dbReference type="SUPFAM" id="SSF49503">
    <property type="entry name" value="Cupredoxins"/>
    <property type="match status" value="1"/>
</dbReference>
<evidence type="ECO:0000313" key="6">
    <source>
        <dbReference type="EnsemblPlants" id="LPERR02G08220.1"/>
    </source>
</evidence>
<sequence>MAAASSPIRLALVLLAAVLAAVAAAYPPASAPAPAPVAWMEEEATLYRVGGNDGWILPPPEDKELYYVRWASSLHFHVGDSLEFDYKNDSVIRVTKAGYYHCNETAGIDAAGDSVKVFRLDNPGFDYFASADLDRCNKGERLMINVHLADAGPPSPALAATPAPAPATGYDTGAGSVFPAASFGLVIAVAAIVMAGLV</sequence>
<dbReference type="GO" id="GO:0009055">
    <property type="term" value="F:electron transfer activity"/>
    <property type="evidence" value="ECO:0007669"/>
    <property type="project" value="InterPro"/>
</dbReference>
<dbReference type="PROSITE" id="PS51485">
    <property type="entry name" value="PHYTOCYANIN"/>
    <property type="match status" value="1"/>
</dbReference>
<keyword evidence="4" id="KW-0732">Signal</keyword>
<dbReference type="InterPro" id="IPR039391">
    <property type="entry name" value="Phytocyanin-like"/>
</dbReference>
<name>A0A0D9VE16_9ORYZ</name>
<dbReference type="PANTHER" id="PTHR33021">
    <property type="entry name" value="BLUE COPPER PROTEIN"/>
    <property type="match status" value="1"/>
</dbReference>
<keyword evidence="2" id="KW-0325">Glycoprotein</keyword>
<dbReference type="Pfam" id="PF02298">
    <property type="entry name" value="Cu_bind_like"/>
    <property type="match status" value="1"/>
</dbReference>
<organism evidence="6 7">
    <name type="scientific">Leersia perrieri</name>
    <dbReference type="NCBI Taxonomy" id="77586"/>
    <lineage>
        <taxon>Eukaryota</taxon>
        <taxon>Viridiplantae</taxon>
        <taxon>Streptophyta</taxon>
        <taxon>Embryophyta</taxon>
        <taxon>Tracheophyta</taxon>
        <taxon>Spermatophyta</taxon>
        <taxon>Magnoliopsida</taxon>
        <taxon>Liliopsida</taxon>
        <taxon>Poales</taxon>
        <taxon>Poaceae</taxon>
        <taxon>BOP clade</taxon>
        <taxon>Oryzoideae</taxon>
        <taxon>Oryzeae</taxon>
        <taxon>Oryzinae</taxon>
        <taxon>Leersia</taxon>
    </lineage>
</organism>
<evidence type="ECO:0000256" key="3">
    <source>
        <dbReference type="SAM" id="Phobius"/>
    </source>
</evidence>
<dbReference type="Proteomes" id="UP000032180">
    <property type="component" value="Chromosome 2"/>
</dbReference>
<reference evidence="6 7" key="1">
    <citation type="submission" date="2012-08" db="EMBL/GenBank/DDBJ databases">
        <title>Oryza genome evolution.</title>
        <authorList>
            <person name="Wing R.A."/>
        </authorList>
    </citation>
    <scope>NUCLEOTIDE SEQUENCE</scope>
</reference>
<accession>A0A0D9VE16</accession>
<dbReference type="Gramene" id="LPERR02G08220.1">
    <property type="protein sequence ID" value="LPERR02G08220.1"/>
    <property type="gene ID" value="LPERR02G08220"/>
</dbReference>
<feature type="transmembrane region" description="Helical" evidence="3">
    <location>
        <begin position="177"/>
        <end position="197"/>
    </location>
</feature>
<dbReference type="FunFam" id="2.60.40.420:FF:000034">
    <property type="entry name" value="Cupredoxin superfamily protein"/>
    <property type="match status" value="1"/>
</dbReference>
<dbReference type="eggNOG" id="ENOG502S4F1">
    <property type="taxonomic scope" value="Eukaryota"/>
</dbReference>
<evidence type="ECO:0000256" key="1">
    <source>
        <dbReference type="ARBA" id="ARBA00023157"/>
    </source>
</evidence>
<dbReference type="InterPro" id="IPR008972">
    <property type="entry name" value="Cupredoxin"/>
</dbReference>
<keyword evidence="7" id="KW-1185">Reference proteome</keyword>
<keyword evidence="1" id="KW-1015">Disulfide bond</keyword>
<evidence type="ECO:0000256" key="4">
    <source>
        <dbReference type="SAM" id="SignalP"/>
    </source>
</evidence>
<dbReference type="EnsemblPlants" id="LPERR02G08220.1">
    <property type="protein sequence ID" value="LPERR02G08220.1"/>
    <property type="gene ID" value="LPERR02G08220"/>
</dbReference>
<dbReference type="AlphaFoldDB" id="A0A0D9VE16"/>
<keyword evidence="3" id="KW-1133">Transmembrane helix</keyword>
<evidence type="ECO:0000259" key="5">
    <source>
        <dbReference type="PROSITE" id="PS51485"/>
    </source>
</evidence>
<dbReference type="STRING" id="77586.A0A0D9VE16"/>
<keyword evidence="3" id="KW-0472">Membrane</keyword>
<reference evidence="7" key="2">
    <citation type="submission" date="2013-12" db="EMBL/GenBank/DDBJ databases">
        <authorList>
            <person name="Yu Y."/>
            <person name="Lee S."/>
            <person name="de Baynast K."/>
            <person name="Wissotski M."/>
            <person name="Liu L."/>
            <person name="Talag J."/>
            <person name="Goicoechea J."/>
            <person name="Angelova A."/>
            <person name="Jetty R."/>
            <person name="Kudrna D."/>
            <person name="Golser W."/>
            <person name="Rivera L."/>
            <person name="Zhang J."/>
            <person name="Wing R."/>
        </authorList>
    </citation>
    <scope>NUCLEOTIDE SEQUENCE</scope>
</reference>
<protein>
    <recommendedName>
        <fullName evidence="5">Phytocyanin domain-containing protein</fullName>
    </recommendedName>
</protein>
<feature type="domain" description="Phytocyanin" evidence="5">
    <location>
        <begin position="45"/>
        <end position="148"/>
    </location>
</feature>
<feature type="signal peptide" evidence="4">
    <location>
        <begin position="1"/>
        <end position="25"/>
    </location>
</feature>